<evidence type="ECO:0000313" key="4">
    <source>
        <dbReference type="EMBL" id="KIV81835.1"/>
    </source>
</evidence>
<keyword evidence="2" id="KW-0175">Coiled coil</keyword>
<dbReference type="STRING" id="1016849.A0A0D1VZH3"/>
<feature type="region of interest" description="Disordered" evidence="3">
    <location>
        <begin position="116"/>
        <end position="135"/>
    </location>
</feature>
<dbReference type="GO" id="GO:0006367">
    <property type="term" value="P:transcription initiation at RNA polymerase II promoter"/>
    <property type="evidence" value="ECO:0007669"/>
    <property type="project" value="InterPro"/>
</dbReference>
<accession>A0A0D1VZH3</accession>
<dbReference type="HOGENOM" id="CLU_616817_0_0_1"/>
<evidence type="ECO:0000313" key="5">
    <source>
        <dbReference type="Proteomes" id="UP000053599"/>
    </source>
</evidence>
<dbReference type="SMART" id="SM01395">
    <property type="entry name" value="Tbf5"/>
    <property type="match status" value="1"/>
</dbReference>
<dbReference type="OrthoDB" id="354at2759"/>
<feature type="coiled-coil region" evidence="2">
    <location>
        <begin position="407"/>
        <end position="434"/>
    </location>
</feature>
<dbReference type="EMBL" id="KN846952">
    <property type="protein sequence ID" value="KIV81835.1"/>
    <property type="molecule type" value="Genomic_DNA"/>
</dbReference>
<dbReference type="Pfam" id="PF06331">
    <property type="entry name" value="Tfb5"/>
    <property type="match status" value="1"/>
</dbReference>
<protein>
    <recommendedName>
        <fullName evidence="1">RNA polymerase II transcription factor B subunit 5</fullName>
    </recommendedName>
</protein>
<dbReference type="Proteomes" id="UP000053599">
    <property type="component" value="Unassembled WGS sequence"/>
</dbReference>
<name>A0A0D1VZH3_9EURO</name>
<dbReference type="InterPro" id="IPR035935">
    <property type="entry name" value="TFB5-like_sf"/>
</dbReference>
<dbReference type="InterPro" id="IPR009400">
    <property type="entry name" value="TFIIH_TTDA/Tfb5"/>
</dbReference>
<organism evidence="4 5">
    <name type="scientific">Exophiala sideris</name>
    <dbReference type="NCBI Taxonomy" id="1016849"/>
    <lineage>
        <taxon>Eukaryota</taxon>
        <taxon>Fungi</taxon>
        <taxon>Dikarya</taxon>
        <taxon>Ascomycota</taxon>
        <taxon>Pezizomycotina</taxon>
        <taxon>Eurotiomycetes</taxon>
        <taxon>Chaetothyriomycetidae</taxon>
        <taxon>Chaetothyriales</taxon>
        <taxon>Herpotrichiellaceae</taxon>
        <taxon>Exophiala</taxon>
    </lineage>
</organism>
<evidence type="ECO:0000256" key="2">
    <source>
        <dbReference type="SAM" id="Coils"/>
    </source>
</evidence>
<evidence type="ECO:0000256" key="1">
    <source>
        <dbReference type="ARBA" id="ARBA00033339"/>
    </source>
</evidence>
<dbReference type="GO" id="GO:0006289">
    <property type="term" value="P:nucleotide-excision repair"/>
    <property type="evidence" value="ECO:0007669"/>
    <property type="project" value="InterPro"/>
</dbReference>
<evidence type="ECO:0000256" key="3">
    <source>
        <dbReference type="SAM" id="MobiDB-lite"/>
    </source>
</evidence>
<proteinExistence type="predicted"/>
<feature type="region of interest" description="Disordered" evidence="3">
    <location>
        <begin position="152"/>
        <end position="229"/>
    </location>
</feature>
<dbReference type="GO" id="GO:0000439">
    <property type="term" value="C:transcription factor TFIIH core complex"/>
    <property type="evidence" value="ECO:0007669"/>
    <property type="project" value="InterPro"/>
</dbReference>
<dbReference type="SUPFAM" id="SSF142897">
    <property type="entry name" value="TFB5-like"/>
    <property type="match status" value="1"/>
</dbReference>
<feature type="compositionally biased region" description="Basic residues" evidence="3">
    <location>
        <begin position="205"/>
        <end position="217"/>
    </location>
</feature>
<gene>
    <name evidence="4" type="ORF">PV11_03986</name>
</gene>
<dbReference type="Gene3D" id="3.30.70.1220">
    <property type="entry name" value="TFB5-like"/>
    <property type="match status" value="1"/>
</dbReference>
<reference evidence="4 5" key="1">
    <citation type="submission" date="2015-01" db="EMBL/GenBank/DDBJ databases">
        <title>The Genome Sequence of Exophiala sideris CBS121828.</title>
        <authorList>
            <consortium name="The Broad Institute Genomics Platform"/>
            <person name="Cuomo C."/>
            <person name="de Hoog S."/>
            <person name="Gorbushina A."/>
            <person name="Stielow B."/>
            <person name="Teixiera M."/>
            <person name="Abouelleil A."/>
            <person name="Chapman S.B."/>
            <person name="Priest M."/>
            <person name="Young S.K."/>
            <person name="Wortman J."/>
            <person name="Nusbaum C."/>
            <person name="Birren B."/>
        </authorList>
    </citation>
    <scope>NUCLEOTIDE SEQUENCE [LARGE SCALE GENOMIC DNA]</scope>
    <source>
        <strain evidence="4 5">CBS 121828</strain>
    </source>
</reference>
<sequence>MNRREDHDEEHNLLRKSQQTLQEIFPTKLMILAEDELSVYHKQARRSIERCLEILFEQQAKVESSKKLRTQIMMDFFVNAEALLPKHKWLNKWIGRSPAFKAQFKLTRKELLKEQKIQRRAQPTDDEDVEERDERCEAFEDTIPATQAVEPLHPSLSAPHPGLLPPVPSAVPSQHNLLPPEPDKLHPRWQPSSLSPPPQAGPSQLRRRPALRQGKKVTAKEERESYTDQLETDPLVKFPAASGVTEDDPAATLGQRVWREFVLRRNDPAYVPESIKDARDALSDVQESFRTAVDTDPEDDFIWRPSDPTYVQDSITDAKDSDSDAGESIDVDAEEELFWKQTGLLNNSYNYSKSVPFAIVQGAQIIMPKALKGALLQCDPPQMAMVRKIDRESNNAYIIEEIDDHTCLVKENKVEEIKAKVKELMDAAMGMDEDDNDDKDSDLD</sequence>
<dbReference type="AlphaFoldDB" id="A0A0D1VZH3"/>